<evidence type="ECO:0000313" key="2">
    <source>
        <dbReference type="EMBL" id="PIR47617.1"/>
    </source>
</evidence>
<dbReference type="Pfam" id="PF22296">
    <property type="entry name" value="bAvd"/>
    <property type="match status" value="1"/>
</dbReference>
<dbReference type="AlphaFoldDB" id="A0A2H0RME8"/>
<sequence>MRKERKLLGGGPGDIPIVHTLYDIYAEWNEIVEKFPKVQRYALGERVSLHTLTVLELVLTASANTKDQEKLTALQQASAKLDLIKLLVRLSKDCKCIGNNQYLHIESRLIETGKMLGGWIKRTQEDFRKTEEDKEAR</sequence>
<name>A0A2H0RME8_9BACT</name>
<protein>
    <recommendedName>
        <fullName evidence="1">bAvd-like domain-containing protein</fullName>
    </recommendedName>
</protein>
<proteinExistence type="predicted"/>
<dbReference type="InterPro" id="IPR055360">
    <property type="entry name" value="bAvd"/>
</dbReference>
<dbReference type="EMBL" id="PCYM01000005">
    <property type="protein sequence ID" value="PIR47617.1"/>
    <property type="molecule type" value="Genomic_DNA"/>
</dbReference>
<dbReference type="Proteomes" id="UP000230084">
    <property type="component" value="Unassembled WGS sequence"/>
</dbReference>
<gene>
    <name evidence="2" type="ORF">COV06_02955</name>
</gene>
<reference evidence="2 3" key="1">
    <citation type="submission" date="2017-09" db="EMBL/GenBank/DDBJ databases">
        <title>Depth-based differentiation of microbial function through sediment-hosted aquifers and enrichment of novel symbionts in the deep terrestrial subsurface.</title>
        <authorList>
            <person name="Probst A.J."/>
            <person name="Ladd B."/>
            <person name="Jarett J.K."/>
            <person name="Geller-Mcgrath D.E."/>
            <person name="Sieber C.M."/>
            <person name="Emerson J.B."/>
            <person name="Anantharaman K."/>
            <person name="Thomas B.C."/>
            <person name="Malmstrom R."/>
            <person name="Stieglmeier M."/>
            <person name="Klingl A."/>
            <person name="Woyke T."/>
            <person name="Ryan C.M."/>
            <person name="Banfield J.F."/>
        </authorList>
    </citation>
    <scope>NUCLEOTIDE SEQUENCE [LARGE SCALE GENOMIC DNA]</scope>
    <source>
        <strain evidence="2">CG10_big_fil_rev_8_21_14_0_10_50_16</strain>
    </source>
</reference>
<feature type="domain" description="bAvd-like" evidence="1">
    <location>
        <begin position="22"/>
        <end position="122"/>
    </location>
</feature>
<evidence type="ECO:0000313" key="3">
    <source>
        <dbReference type="Proteomes" id="UP000230084"/>
    </source>
</evidence>
<dbReference type="SUPFAM" id="SSF158446">
    <property type="entry name" value="IVS-encoded protein-like"/>
    <property type="match status" value="1"/>
</dbReference>
<dbReference type="CDD" id="cd16376">
    <property type="entry name" value="Avd_like"/>
    <property type="match status" value="1"/>
</dbReference>
<dbReference type="InterPro" id="IPR036583">
    <property type="entry name" value="23S_rRNA_IVS_sf"/>
</dbReference>
<dbReference type="Gene3D" id="1.20.1440.60">
    <property type="entry name" value="23S rRNA-intervening sequence"/>
    <property type="match status" value="1"/>
</dbReference>
<evidence type="ECO:0000259" key="1">
    <source>
        <dbReference type="Pfam" id="PF22296"/>
    </source>
</evidence>
<accession>A0A2H0RME8</accession>
<organism evidence="2 3">
    <name type="scientific">Candidatus Uhrbacteria bacterium CG10_big_fil_rev_8_21_14_0_10_50_16</name>
    <dbReference type="NCBI Taxonomy" id="1975039"/>
    <lineage>
        <taxon>Bacteria</taxon>
        <taxon>Candidatus Uhriibacteriota</taxon>
    </lineage>
</organism>
<comment type="caution">
    <text evidence="2">The sequence shown here is derived from an EMBL/GenBank/DDBJ whole genome shotgun (WGS) entry which is preliminary data.</text>
</comment>